<evidence type="ECO:0000313" key="6">
    <source>
        <dbReference type="EMBL" id="AFS79770.1"/>
    </source>
</evidence>
<protein>
    <submittedName>
        <fullName evidence="6">Transcriptional regulator, TetR family</fullName>
    </submittedName>
</protein>
<evidence type="ECO:0000256" key="3">
    <source>
        <dbReference type="ARBA" id="ARBA00023163"/>
    </source>
</evidence>
<dbReference type="eggNOG" id="COG1309">
    <property type="taxonomic scope" value="Bacteria"/>
</dbReference>
<dbReference type="PANTHER" id="PTHR43479:SF20">
    <property type="entry name" value="HTH TETR-TYPE DOMAIN-CONTAINING PROTEIN"/>
    <property type="match status" value="1"/>
</dbReference>
<gene>
    <name evidence="6" type="ordered locus">Curi_c27770</name>
</gene>
<dbReference type="PRINTS" id="PR00455">
    <property type="entry name" value="HTHTETR"/>
</dbReference>
<dbReference type="Proteomes" id="UP000006094">
    <property type="component" value="Chromosome"/>
</dbReference>
<dbReference type="PATRIC" id="fig|1128398.3.peg.2865"/>
<evidence type="ECO:0000259" key="5">
    <source>
        <dbReference type="PROSITE" id="PS50977"/>
    </source>
</evidence>
<dbReference type="Pfam" id="PF13305">
    <property type="entry name" value="TetR_C_33"/>
    <property type="match status" value="1"/>
</dbReference>
<dbReference type="InterPro" id="IPR009057">
    <property type="entry name" value="Homeodomain-like_sf"/>
</dbReference>
<keyword evidence="2 4" id="KW-0238">DNA-binding</keyword>
<dbReference type="KEGG" id="cad:Curi_c27770"/>
<keyword evidence="3" id="KW-0804">Transcription</keyword>
<dbReference type="EMBL" id="CP003326">
    <property type="protein sequence ID" value="AFS79770.1"/>
    <property type="molecule type" value="Genomic_DNA"/>
</dbReference>
<feature type="domain" description="HTH tetR-type" evidence="5">
    <location>
        <begin position="9"/>
        <end position="69"/>
    </location>
</feature>
<keyword evidence="1" id="KW-0805">Transcription regulation</keyword>
<evidence type="ECO:0000256" key="2">
    <source>
        <dbReference type="ARBA" id="ARBA00023125"/>
    </source>
</evidence>
<evidence type="ECO:0000256" key="4">
    <source>
        <dbReference type="PROSITE-ProRule" id="PRU00335"/>
    </source>
</evidence>
<dbReference type="PROSITE" id="PS50977">
    <property type="entry name" value="HTH_TETR_2"/>
    <property type="match status" value="1"/>
</dbReference>
<dbReference type="InterPro" id="IPR050624">
    <property type="entry name" value="HTH-type_Tx_Regulator"/>
</dbReference>
<sequence>MTKATYHHGDLKKSLILKGLKLLNEKGIEEFSLRKVAAMCNVSHTAPYKHFKNKEELVTAIGNHVNKEFEESLKETVKFYSNDPQKQIIELGKKYVKFMVDNPDYLKFLFLGENQYPINIKNNKFEYHDASTFEIFKNSAINLLHNMAVDESEYTKNIIAMWAMVHGISILLSNGTLSYDGEISELVEMLIVEKLKL</sequence>
<dbReference type="InterPro" id="IPR036271">
    <property type="entry name" value="Tet_transcr_reg_TetR-rel_C_sf"/>
</dbReference>
<dbReference type="Gene3D" id="1.10.357.10">
    <property type="entry name" value="Tetracycline Repressor, domain 2"/>
    <property type="match status" value="1"/>
</dbReference>
<evidence type="ECO:0000256" key="1">
    <source>
        <dbReference type="ARBA" id="ARBA00023015"/>
    </source>
</evidence>
<reference evidence="6 7" key="1">
    <citation type="journal article" date="2012" name="PLoS ONE">
        <title>The purine-utilizing bacterium Clostridium acidurici 9a: a genome-guided metabolic reconsideration.</title>
        <authorList>
            <person name="Hartwich K."/>
            <person name="Poehlein A."/>
            <person name="Daniel R."/>
        </authorList>
    </citation>
    <scope>NUCLEOTIDE SEQUENCE [LARGE SCALE GENOMIC DNA]</scope>
    <source>
        <strain evidence="7">ATCC 7906 / DSM 604 / BCRC 14475 / CIP 104303 / KCTC 5404 / NCIMB 10678 / 9a</strain>
    </source>
</reference>
<evidence type="ECO:0000313" key="7">
    <source>
        <dbReference type="Proteomes" id="UP000006094"/>
    </source>
</evidence>
<dbReference type="HOGENOM" id="CLU_069356_40_0_9"/>
<dbReference type="SUPFAM" id="SSF48498">
    <property type="entry name" value="Tetracyclin repressor-like, C-terminal domain"/>
    <property type="match status" value="1"/>
</dbReference>
<accession>K0B4A8</accession>
<dbReference type="PANTHER" id="PTHR43479">
    <property type="entry name" value="ACREF/ENVCD OPERON REPRESSOR-RELATED"/>
    <property type="match status" value="1"/>
</dbReference>
<organism evidence="6 7">
    <name type="scientific">Gottschalkia acidurici (strain ATCC 7906 / DSM 604 / BCRC 14475 / CIP 104303 / KCTC 5404 / NCIMB 10678 / 9a)</name>
    <name type="common">Clostridium acidurici</name>
    <dbReference type="NCBI Taxonomy" id="1128398"/>
    <lineage>
        <taxon>Bacteria</taxon>
        <taxon>Bacillati</taxon>
        <taxon>Bacillota</taxon>
        <taxon>Tissierellia</taxon>
        <taxon>Tissierellales</taxon>
        <taxon>Gottschalkiaceae</taxon>
        <taxon>Gottschalkia</taxon>
    </lineage>
</organism>
<dbReference type="InterPro" id="IPR025996">
    <property type="entry name" value="MT1864/Rv1816-like_C"/>
</dbReference>
<dbReference type="SUPFAM" id="SSF46689">
    <property type="entry name" value="Homeodomain-like"/>
    <property type="match status" value="1"/>
</dbReference>
<dbReference type="GO" id="GO:0003677">
    <property type="term" value="F:DNA binding"/>
    <property type="evidence" value="ECO:0007669"/>
    <property type="project" value="UniProtKB-UniRule"/>
</dbReference>
<dbReference type="Pfam" id="PF00440">
    <property type="entry name" value="TetR_N"/>
    <property type="match status" value="1"/>
</dbReference>
<feature type="DNA-binding region" description="H-T-H motif" evidence="4">
    <location>
        <begin position="32"/>
        <end position="51"/>
    </location>
</feature>
<dbReference type="InterPro" id="IPR001647">
    <property type="entry name" value="HTH_TetR"/>
</dbReference>
<keyword evidence="7" id="KW-1185">Reference proteome</keyword>
<proteinExistence type="predicted"/>
<dbReference type="AlphaFoldDB" id="K0B4A8"/>
<name>K0B4A8_GOTA9</name>
<dbReference type="RefSeq" id="WP_014968904.1">
    <property type="nucleotide sequence ID" value="NC_018664.1"/>
</dbReference>
<dbReference type="OrthoDB" id="9179041at2"/>